<dbReference type="Pfam" id="PF09912">
    <property type="entry name" value="DUF2141"/>
    <property type="match status" value="1"/>
</dbReference>
<dbReference type="EMBL" id="BJCL01000001">
    <property type="protein sequence ID" value="GCL61382.1"/>
    <property type="molecule type" value="Genomic_DNA"/>
</dbReference>
<accession>A0A480AMX5</accession>
<dbReference type="AlphaFoldDB" id="A0A480AMX5"/>
<proteinExistence type="predicted"/>
<feature type="signal peptide" evidence="1">
    <location>
        <begin position="1"/>
        <end position="26"/>
    </location>
</feature>
<feature type="chain" id="PRO_5019771846" description="DUF2141 domain-containing protein" evidence="1">
    <location>
        <begin position="27"/>
        <end position="143"/>
    </location>
</feature>
<protein>
    <recommendedName>
        <fullName evidence="4">DUF2141 domain-containing protein</fullName>
    </recommendedName>
</protein>
<dbReference type="RefSeq" id="WP_137731139.1">
    <property type="nucleotide sequence ID" value="NZ_BJCL01000001.1"/>
</dbReference>
<evidence type="ECO:0000313" key="2">
    <source>
        <dbReference type="EMBL" id="GCL61382.1"/>
    </source>
</evidence>
<evidence type="ECO:0008006" key="4">
    <source>
        <dbReference type="Google" id="ProtNLM"/>
    </source>
</evidence>
<gene>
    <name evidence="2" type="ORF">AQPW35_04630</name>
</gene>
<keyword evidence="1" id="KW-0732">Signal</keyword>
<dbReference type="Proteomes" id="UP000301751">
    <property type="component" value="Unassembled WGS sequence"/>
</dbReference>
<sequence>MAHFPAHPLRAAALALALAATGSAQALDLTVEVVNPKAHQGTILAALYAGNDGWLQASKAAAAQRVPVAETTVLVFRNLRPGLHAISLFHDENGNGVMDTTVIGLPIERYGFSRDARASMGPPGFADAAVDLQADTTIRITLK</sequence>
<organism evidence="2 3">
    <name type="scientific">Pseudaquabacterium pictum</name>
    <dbReference type="NCBI Taxonomy" id="2315236"/>
    <lineage>
        <taxon>Bacteria</taxon>
        <taxon>Pseudomonadati</taxon>
        <taxon>Pseudomonadota</taxon>
        <taxon>Betaproteobacteria</taxon>
        <taxon>Burkholderiales</taxon>
        <taxon>Sphaerotilaceae</taxon>
        <taxon>Pseudaquabacterium</taxon>
    </lineage>
</organism>
<evidence type="ECO:0000256" key="1">
    <source>
        <dbReference type="SAM" id="SignalP"/>
    </source>
</evidence>
<dbReference type="InterPro" id="IPR018673">
    <property type="entry name" value="DUF2141"/>
</dbReference>
<comment type="caution">
    <text evidence="2">The sequence shown here is derived from an EMBL/GenBank/DDBJ whole genome shotgun (WGS) entry which is preliminary data.</text>
</comment>
<reference evidence="3" key="1">
    <citation type="submission" date="2019-03" db="EMBL/GenBank/DDBJ databases">
        <title>Aquabacterium pictum sp.nov., the first bacteriochlorophyll a-containing freshwater bacterium in the genus Aquabacterium of the class Betaproteobacteria.</title>
        <authorList>
            <person name="Hirose S."/>
            <person name="Tank M."/>
            <person name="Hara E."/>
            <person name="Tamaki H."/>
            <person name="Takaichi S."/>
            <person name="Haruta S."/>
            <person name="Hanada S."/>
        </authorList>
    </citation>
    <scope>NUCLEOTIDE SEQUENCE [LARGE SCALE GENOMIC DNA]</scope>
    <source>
        <strain evidence="3">W35</strain>
    </source>
</reference>
<evidence type="ECO:0000313" key="3">
    <source>
        <dbReference type="Proteomes" id="UP000301751"/>
    </source>
</evidence>
<name>A0A480AMX5_9BURK</name>
<keyword evidence="3" id="KW-1185">Reference proteome</keyword>
<dbReference type="OrthoDB" id="9788332at2"/>